<dbReference type="GO" id="GO:0003677">
    <property type="term" value="F:DNA binding"/>
    <property type="evidence" value="ECO:0007669"/>
    <property type="project" value="UniProtKB-KW"/>
</dbReference>
<feature type="domain" description="HTH luxR-type" evidence="6">
    <location>
        <begin position="148"/>
        <end position="213"/>
    </location>
</feature>
<proteinExistence type="predicted"/>
<dbReference type="Pfam" id="PF00072">
    <property type="entry name" value="Response_reg"/>
    <property type="match status" value="1"/>
</dbReference>
<dbReference type="PANTHER" id="PTHR43214">
    <property type="entry name" value="TWO-COMPONENT RESPONSE REGULATOR"/>
    <property type="match status" value="1"/>
</dbReference>
<reference evidence="8" key="1">
    <citation type="submission" date="2020-11" db="EMBL/GenBank/DDBJ databases">
        <title>Nocardioides cynanchi sp. nov., isolated from soil of rhizosphere of Cynanchum wilfordii.</title>
        <authorList>
            <person name="Lee J.-S."/>
            <person name="Suh M.K."/>
            <person name="Kim J.-S."/>
        </authorList>
    </citation>
    <scope>NUCLEOTIDE SEQUENCE</scope>
    <source>
        <strain evidence="8">KCTC 19276</strain>
    </source>
</reference>
<comment type="caution">
    <text evidence="8">The sequence shown here is derived from an EMBL/GenBank/DDBJ whole genome shotgun (WGS) entry which is preliminary data.</text>
</comment>
<evidence type="ECO:0000256" key="2">
    <source>
        <dbReference type="ARBA" id="ARBA00023015"/>
    </source>
</evidence>
<keyword evidence="9" id="KW-1185">Reference proteome</keyword>
<dbReference type="InterPro" id="IPR016032">
    <property type="entry name" value="Sig_transdc_resp-reg_C-effctor"/>
</dbReference>
<evidence type="ECO:0000313" key="9">
    <source>
        <dbReference type="Proteomes" id="UP000660668"/>
    </source>
</evidence>
<organism evidence="8 9">
    <name type="scientific">Nocardioides agariphilus</name>
    <dbReference type="NCBI Taxonomy" id="433664"/>
    <lineage>
        <taxon>Bacteria</taxon>
        <taxon>Bacillati</taxon>
        <taxon>Actinomycetota</taxon>
        <taxon>Actinomycetes</taxon>
        <taxon>Propionibacteriales</taxon>
        <taxon>Nocardioidaceae</taxon>
        <taxon>Nocardioides</taxon>
    </lineage>
</organism>
<dbReference type="InterPro" id="IPR000792">
    <property type="entry name" value="Tscrpt_reg_LuxR_C"/>
</dbReference>
<dbReference type="Gene3D" id="3.40.50.2300">
    <property type="match status" value="1"/>
</dbReference>
<keyword evidence="4" id="KW-0804">Transcription</keyword>
<keyword evidence="2" id="KW-0805">Transcription regulation</keyword>
<dbReference type="InterPro" id="IPR039420">
    <property type="entry name" value="WalR-like"/>
</dbReference>
<dbReference type="CDD" id="cd06170">
    <property type="entry name" value="LuxR_C_like"/>
    <property type="match status" value="1"/>
</dbReference>
<name>A0A930VM71_9ACTN</name>
<dbReference type="InterPro" id="IPR001789">
    <property type="entry name" value="Sig_transdc_resp-reg_receiver"/>
</dbReference>
<dbReference type="AlphaFoldDB" id="A0A930VM71"/>
<dbReference type="GO" id="GO:0006355">
    <property type="term" value="P:regulation of DNA-templated transcription"/>
    <property type="evidence" value="ECO:0007669"/>
    <property type="project" value="InterPro"/>
</dbReference>
<dbReference type="Pfam" id="PF00196">
    <property type="entry name" value="GerE"/>
    <property type="match status" value="1"/>
</dbReference>
<feature type="modified residue" description="4-aspartylphosphate" evidence="5">
    <location>
        <position position="54"/>
    </location>
</feature>
<dbReference type="PROSITE" id="PS50043">
    <property type="entry name" value="HTH_LUXR_2"/>
    <property type="match status" value="1"/>
</dbReference>
<dbReference type="SMART" id="SM00448">
    <property type="entry name" value="REC"/>
    <property type="match status" value="1"/>
</dbReference>
<evidence type="ECO:0000256" key="5">
    <source>
        <dbReference type="PROSITE-ProRule" id="PRU00169"/>
    </source>
</evidence>
<keyword evidence="1 5" id="KW-0597">Phosphoprotein</keyword>
<dbReference type="SUPFAM" id="SSF52172">
    <property type="entry name" value="CheY-like"/>
    <property type="match status" value="1"/>
</dbReference>
<dbReference type="GO" id="GO:0000160">
    <property type="term" value="P:phosphorelay signal transduction system"/>
    <property type="evidence" value="ECO:0007669"/>
    <property type="project" value="InterPro"/>
</dbReference>
<gene>
    <name evidence="8" type="ORF">ISU10_04940</name>
</gene>
<accession>A0A930VM71</accession>
<dbReference type="CDD" id="cd17535">
    <property type="entry name" value="REC_NarL-like"/>
    <property type="match status" value="1"/>
</dbReference>
<evidence type="ECO:0000256" key="4">
    <source>
        <dbReference type="ARBA" id="ARBA00023163"/>
    </source>
</evidence>
<dbReference type="SMART" id="SM00421">
    <property type="entry name" value="HTH_LUXR"/>
    <property type="match status" value="1"/>
</dbReference>
<evidence type="ECO:0000259" key="7">
    <source>
        <dbReference type="PROSITE" id="PS50110"/>
    </source>
</evidence>
<protein>
    <submittedName>
        <fullName evidence="8">Response regulator transcription factor</fullName>
    </submittedName>
</protein>
<evidence type="ECO:0000256" key="3">
    <source>
        <dbReference type="ARBA" id="ARBA00023125"/>
    </source>
</evidence>
<sequence>MTSVVIVDDQDLVRNGLRLIIGSEPDLEVVGEATDGRAERELITALDPDVVLMDVQMPGEDGLTATRRLVQDDVRARILVLTTFDLDEYVYDALTAGASGFLLKDMPGEEICAAVRQAARGADVLLAPAVTRRLVERFARPGARSPTIHPGLARLTDRELEVLRLMATGLANHEIAARLYIGETTVKTHVARIFTKLDVRDRVQAVIIAHESGVVTGPD</sequence>
<dbReference type="PROSITE" id="PS50110">
    <property type="entry name" value="RESPONSE_REGULATORY"/>
    <property type="match status" value="1"/>
</dbReference>
<dbReference type="PANTHER" id="PTHR43214:SF24">
    <property type="entry name" value="TRANSCRIPTIONAL REGULATORY PROTEIN NARL-RELATED"/>
    <property type="match status" value="1"/>
</dbReference>
<dbReference type="Proteomes" id="UP000660668">
    <property type="component" value="Unassembled WGS sequence"/>
</dbReference>
<evidence type="ECO:0000256" key="1">
    <source>
        <dbReference type="ARBA" id="ARBA00022553"/>
    </source>
</evidence>
<dbReference type="EMBL" id="JADKPO010000005">
    <property type="protein sequence ID" value="MBF4767107.1"/>
    <property type="molecule type" value="Genomic_DNA"/>
</dbReference>
<evidence type="ECO:0000313" key="8">
    <source>
        <dbReference type="EMBL" id="MBF4767107.1"/>
    </source>
</evidence>
<evidence type="ECO:0000259" key="6">
    <source>
        <dbReference type="PROSITE" id="PS50043"/>
    </source>
</evidence>
<dbReference type="PROSITE" id="PS00622">
    <property type="entry name" value="HTH_LUXR_1"/>
    <property type="match status" value="1"/>
</dbReference>
<dbReference type="PRINTS" id="PR00038">
    <property type="entry name" value="HTHLUXR"/>
</dbReference>
<feature type="domain" description="Response regulatory" evidence="7">
    <location>
        <begin position="3"/>
        <end position="119"/>
    </location>
</feature>
<dbReference type="RefSeq" id="WP_194695267.1">
    <property type="nucleotide sequence ID" value="NZ_JADKPO010000005.1"/>
</dbReference>
<dbReference type="InterPro" id="IPR011006">
    <property type="entry name" value="CheY-like_superfamily"/>
</dbReference>
<keyword evidence="3" id="KW-0238">DNA-binding</keyword>
<dbReference type="InterPro" id="IPR058245">
    <property type="entry name" value="NreC/VraR/RcsB-like_REC"/>
</dbReference>
<dbReference type="SUPFAM" id="SSF46894">
    <property type="entry name" value="C-terminal effector domain of the bipartite response regulators"/>
    <property type="match status" value="1"/>
</dbReference>